<proteinExistence type="inferred from homology"/>
<dbReference type="AlphaFoldDB" id="A0A1I1VZX8"/>
<evidence type="ECO:0000256" key="3">
    <source>
        <dbReference type="SAM" id="MobiDB-lite"/>
    </source>
</evidence>
<feature type="compositionally biased region" description="Basic and acidic residues" evidence="3">
    <location>
        <begin position="70"/>
        <end position="84"/>
    </location>
</feature>
<evidence type="ECO:0000313" key="4">
    <source>
        <dbReference type="EMBL" id="SFD86170.1"/>
    </source>
</evidence>
<dbReference type="SUPFAM" id="SSF54285">
    <property type="entry name" value="MoaD/ThiS"/>
    <property type="match status" value="1"/>
</dbReference>
<evidence type="ECO:0000256" key="2">
    <source>
        <dbReference type="HAMAP-Rule" id="MF_00460"/>
    </source>
</evidence>
<dbReference type="PANTHER" id="PTHR37483:SF1">
    <property type="entry name" value="UPF0125 PROTEIN RATB"/>
    <property type="match status" value="1"/>
</dbReference>
<protein>
    <recommendedName>
        <fullName evidence="2">UPF0125 protein SAMN05660831_02479</fullName>
    </recommendedName>
</protein>
<sequence length="124" mass="13476">MADEAANQESSGPIKVEVAHARPESQVLLSFEAEPGITARQAVERSGILDKFPDIDLMGENKLGVFGKLIKPDQPLRDGDRVEVYRPLIADPKEVRRQRAKQKKGKDPAGEPEESAGEGSGEEA</sequence>
<dbReference type="InterPro" id="IPR037021">
    <property type="entry name" value="RnfH_sf"/>
</dbReference>
<evidence type="ECO:0000313" key="5">
    <source>
        <dbReference type="Proteomes" id="UP000198611"/>
    </source>
</evidence>
<evidence type="ECO:0000256" key="1">
    <source>
        <dbReference type="ARBA" id="ARBA00010645"/>
    </source>
</evidence>
<gene>
    <name evidence="4" type="ORF">SAMN05660831_02479</name>
</gene>
<accession>A0A1I1VZX8</accession>
<feature type="compositionally biased region" description="Acidic residues" evidence="3">
    <location>
        <begin position="110"/>
        <end position="124"/>
    </location>
</feature>
<dbReference type="OrthoDB" id="9796575at2"/>
<name>A0A1I1VZX8_9GAMM</name>
<dbReference type="PANTHER" id="PTHR37483">
    <property type="entry name" value="UPF0125 PROTEIN RATB"/>
    <property type="match status" value="1"/>
</dbReference>
<keyword evidence="5" id="KW-1185">Reference proteome</keyword>
<dbReference type="STRING" id="1123397.SAMN05660831_02479"/>
<organism evidence="4 5">
    <name type="scientific">Thiohalospira halophila DSM 15071</name>
    <dbReference type="NCBI Taxonomy" id="1123397"/>
    <lineage>
        <taxon>Bacteria</taxon>
        <taxon>Pseudomonadati</taxon>
        <taxon>Pseudomonadota</taxon>
        <taxon>Gammaproteobacteria</taxon>
        <taxon>Thiohalospirales</taxon>
        <taxon>Thiohalospiraceae</taxon>
        <taxon>Thiohalospira</taxon>
    </lineage>
</organism>
<dbReference type="Gene3D" id="3.10.20.280">
    <property type="entry name" value="RnfH-like"/>
    <property type="match status" value="1"/>
</dbReference>
<dbReference type="NCBIfam" id="NF002490">
    <property type="entry name" value="PRK01777.1"/>
    <property type="match status" value="1"/>
</dbReference>
<dbReference type="Proteomes" id="UP000198611">
    <property type="component" value="Unassembled WGS sequence"/>
</dbReference>
<dbReference type="EMBL" id="FOMJ01000010">
    <property type="protein sequence ID" value="SFD86170.1"/>
    <property type="molecule type" value="Genomic_DNA"/>
</dbReference>
<reference evidence="4 5" key="1">
    <citation type="submission" date="2016-10" db="EMBL/GenBank/DDBJ databases">
        <authorList>
            <person name="de Groot N.N."/>
        </authorList>
    </citation>
    <scope>NUCLEOTIDE SEQUENCE [LARGE SCALE GENOMIC DNA]</scope>
    <source>
        <strain evidence="4 5">HL3</strain>
    </source>
</reference>
<dbReference type="RefSeq" id="WP_093429088.1">
    <property type="nucleotide sequence ID" value="NZ_FOMJ01000010.1"/>
</dbReference>
<dbReference type="Pfam" id="PF03658">
    <property type="entry name" value="Ub-RnfH"/>
    <property type="match status" value="1"/>
</dbReference>
<dbReference type="InterPro" id="IPR005346">
    <property type="entry name" value="RnfH"/>
</dbReference>
<feature type="region of interest" description="Disordered" evidence="3">
    <location>
        <begin position="70"/>
        <end position="124"/>
    </location>
</feature>
<comment type="similarity">
    <text evidence="1 2">Belongs to the UPF0125 (RnfH) family.</text>
</comment>
<dbReference type="HAMAP" id="MF_00460">
    <property type="entry name" value="UPF0125_RnfH"/>
    <property type="match status" value="1"/>
</dbReference>
<dbReference type="InterPro" id="IPR016155">
    <property type="entry name" value="Mopterin_synth/thiamin_S_b"/>
</dbReference>